<sequence>MGKDAEMRFFVIIAAILLFAEYSNLNQLFNVAEMETVLFCEEAESEEENKQEKDNKKCKFDKHFYYFDYSGLLISIAEQKQSFHRSGLCLKGHCALIDQPPEA</sequence>
<evidence type="ECO:0000313" key="2">
    <source>
        <dbReference type="Proteomes" id="UP000192276"/>
    </source>
</evidence>
<accession>A0A1V9GB81</accession>
<reference evidence="2" key="1">
    <citation type="submission" date="2016-04" db="EMBL/GenBank/DDBJ databases">
        <authorList>
            <person name="Chen L."/>
            <person name="Zhuang W."/>
            <person name="Wang G."/>
        </authorList>
    </citation>
    <scope>NUCLEOTIDE SEQUENCE [LARGE SCALE GENOMIC DNA]</scope>
    <source>
        <strain evidence="2">208</strain>
    </source>
</reference>
<protein>
    <submittedName>
        <fullName evidence="1">Uncharacterized protein</fullName>
    </submittedName>
</protein>
<dbReference type="STRING" id="550983.A4R26_10485"/>
<comment type="caution">
    <text evidence="1">The sequence shown here is derived from an EMBL/GenBank/DDBJ whole genome shotgun (WGS) entry which is preliminary data.</text>
</comment>
<dbReference type="AlphaFoldDB" id="A0A1V9GB81"/>
<dbReference type="Proteomes" id="UP000192276">
    <property type="component" value="Unassembled WGS sequence"/>
</dbReference>
<organism evidence="1 2">
    <name type="scientific">Niastella populi</name>
    <dbReference type="NCBI Taxonomy" id="550983"/>
    <lineage>
        <taxon>Bacteria</taxon>
        <taxon>Pseudomonadati</taxon>
        <taxon>Bacteroidota</taxon>
        <taxon>Chitinophagia</taxon>
        <taxon>Chitinophagales</taxon>
        <taxon>Chitinophagaceae</taxon>
        <taxon>Niastella</taxon>
    </lineage>
</organism>
<gene>
    <name evidence="1" type="ORF">A4R26_10485</name>
</gene>
<evidence type="ECO:0000313" key="1">
    <source>
        <dbReference type="EMBL" id="OQP67919.1"/>
    </source>
</evidence>
<name>A0A1V9GB81_9BACT</name>
<proteinExistence type="predicted"/>
<keyword evidence="2" id="KW-1185">Reference proteome</keyword>
<dbReference type="EMBL" id="LWBP01000002">
    <property type="protein sequence ID" value="OQP67919.1"/>
    <property type="molecule type" value="Genomic_DNA"/>
</dbReference>